<gene>
    <name evidence="2" type="ORF">GGC33_07665</name>
</gene>
<reference evidence="2 3" key="1">
    <citation type="submission" date="2019-11" db="EMBL/GenBank/DDBJ databases">
        <title>Isolation of a new High Light Tolerant Cyanobacteria.</title>
        <authorList>
            <person name="Dobson Z."/>
            <person name="Vaughn N."/>
            <person name="Vaughn M."/>
            <person name="Fromme P."/>
            <person name="Mazor Y."/>
        </authorList>
    </citation>
    <scope>NUCLEOTIDE SEQUENCE [LARGE SCALE GENOMIC DNA]</scope>
    <source>
        <strain evidence="2 3">0216</strain>
    </source>
</reference>
<proteinExistence type="predicted"/>
<evidence type="ECO:0000256" key="1">
    <source>
        <dbReference type="SAM" id="SignalP"/>
    </source>
</evidence>
<accession>A0A844GQH9</accession>
<feature type="signal peptide" evidence="1">
    <location>
        <begin position="1"/>
        <end position="26"/>
    </location>
</feature>
<name>A0A844GQH9_9CHRO</name>
<comment type="caution">
    <text evidence="2">The sequence shown here is derived from an EMBL/GenBank/DDBJ whole genome shotgun (WGS) entry which is preliminary data.</text>
</comment>
<keyword evidence="1" id="KW-0732">Signal</keyword>
<organism evidence="2 3">
    <name type="scientific">Cyanobacterium aponinum 0216</name>
    <dbReference type="NCBI Taxonomy" id="2676140"/>
    <lineage>
        <taxon>Bacteria</taxon>
        <taxon>Bacillati</taxon>
        <taxon>Cyanobacteriota</taxon>
        <taxon>Cyanophyceae</taxon>
        <taxon>Oscillatoriophycideae</taxon>
        <taxon>Chroococcales</taxon>
        <taxon>Geminocystaceae</taxon>
        <taxon>Cyanobacterium</taxon>
    </lineage>
</organism>
<protein>
    <submittedName>
        <fullName evidence="2">Uncharacterized protein</fullName>
    </submittedName>
</protein>
<dbReference type="Pfam" id="PF14218">
    <property type="entry name" value="COP23"/>
    <property type="match status" value="1"/>
</dbReference>
<dbReference type="RefSeq" id="WP_155083651.1">
    <property type="nucleotide sequence ID" value="NZ_WMIA01000007.1"/>
</dbReference>
<dbReference type="AlphaFoldDB" id="A0A844GQH9"/>
<dbReference type="InterPro" id="IPR025478">
    <property type="entry name" value="COP23"/>
</dbReference>
<dbReference type="EMBL" id="WMIA01000007">
    <property type="protein sequence ID" value="MTF38804.1"/>
    <property type="molecule type" value="Genomic_DNA"/>
</dbReference>
<sequence>MKKSSFFSSIVTSVALASCLSPNTLAQSKNTYSCINYKGKPTTVVDTSRGKIQLIVWESDYFQNSGWTPNKRCQEVTQRFQEFSDKGILKYVTTGQINSYPVICVGTQVPGGGYQCQKDGLLITLQKNDNPNKVLENLFTNAAKVGGTPVTREPTGKYIFPMSNFIENAPIMTETDIADIKVEEKEVTTEVTSESKAIKSEPPLIECSPLLCD</sequence>
<dbReference type="Proteomes" id="UP000437131">
    <property type="component" value="Unassembled WGS sequence"/>
</dbReference>
<evidence type="ECO:0000313" key="2">
    <source>
        <dbReference type="EMBL" id="MTF38804.1"/>
    </source>
</evidence>
<dbReference type="PROSITE" id="PS51257">
    <property type="entry name" value="PROKAR_LIPOPROTEIN"/>
    <property type="match status" value="1"/>
</dbReference>
<evidence type="ECO:0000313" key="3">
    <source>
        <dbReference type="Proteomes" id="UP000437131"/>
    </source>
</evidence>
<feature type="chain" id="PRO_5032357491" evidence="1">
    <location>
        <begin position="27"/>
        <end position="213"/>
    </location>
</feature>